<gene>
    <name evidence="1" type="ORF">KL86CLO1_10825</name>
</gene>
<protein>
    <submittedName>
        <fullName evidence="1">Uncharacterized protein</fullName>
    </submittedName>
</protein>
<dbReference type="EMBL" id="FLUN01000001">
    <property type="protein sequence ID" value="SBV96787.1"/>
    <property type="molecule type" value="Genomic_DNA"/>
</dbReference>
<accession>A0A212JBF6</accession>
<dbReference type="AlphaFoldDB" id="A0A212JBF6"/>
<sequence>MARPPKPQTVERKIYFYKFTCSYNGKTAPIREVFDAYIKKSNGDNSKLIERGLAVEYFDKYHYLDLHSHKSDKNVYRGLFYSLRRTDFPYLFNVLDGRRQEITANADDTLMEQTHFYCYIDQGLIVSEFNFHGARIEQFGSHLCRMVQDIYPSRIYDIEVLPIIIPDYYKKIANCKSISKIQFKVARPGLKLLKEEGIINAYDIASDNLDISEPFYVDVELSGGKRGKNLPVKNVGKFLNKVISAVKKAAEEDEKTINKDEPLLKKAKMRGYDADECKIIPYDLLDEKLLQVVRVEKISAKTKYINTQQMFLAIQDAFREKQDLAKQYMRGGSGESN</sequence>
<organism evidence="1">
    <name type="scientific">uncultured Eubacteriales bacterium</name>
    <dbReference type="NCBI Taxonomy" id="172733"/>
    <lineage>
        <taxon>Bacteria</taxon>
        <taxon>Bacillati</taxon>
        <taxon>Bacillota</taxon>
        <taxon>Clostridia</taxon>
        <taxon>Eubacteriales</taxon>
        <taxon>environmental samples</taxon>
    </lineage>
</organism>
<proteinExistence type="predicted"/>
<name>A0A212JBF6_9FIRM</name>
<evidence type="ECO:0000313" key="1">
    <source>
        <dbReference type="EMBL" id="SBV96787.1"/>
    </source>
</evidence>
<reference evidence="1" key="1">
    <citation type="submission" date="2016-04" db="EMBL/GenBank/DDBJ databases">
        <authorList>
            <person name="Evans L.H."/>
            <person name="Alamgir A."/>
            <person name="Owens N."/>
            <person name="Weber N.D."/>
            <person name="Virtaneva K."/>
            <person name="Barbian K."/>
            <person name="Babar A."/>
            <person name="Rosenke K."/>
        </authorList>
    </citation>
    <scope>NUCLEOTIDE SEQUENCE</scope>
    <source>
        <strain evidence="1">86</strain>
    </source>
</reference>